<dbReference type="FunFam" id="2.30.30.40:FF:000072">
    <property type="entry name" value="Unconventional Myosin IB"/>
    <property type="match status" value="1"/>
</dbReference>
<evidence type="ECO:0000259" key="3">
    <source>
        <dbReference type="PROSITE" id="PS50002"/>
    </source>
</evidence>
<dbReference type="PROSITE" id="PS50002">
    <property type="entry name" value="SH3"/>
    <property type="match status" value="1"/>
</dbReference>
<organism evidence="4 5">
    <name type="scientific">Mucor circinelloides f. lusitanicus</name>
    <name type="common">Mucor racemosus var. lusitanicus</name>
    <dbReference type="NCBI Taxonomy" id="29924"/>
    <lineage>
        <taxon>Eukaryota</taxon>
        <taxon>Fungi</taxon>
        <taxon>Fungi incertae sedis</taxon>
        <taxon>Mucoromycota</taxon>
        <taxon>Mucoromycotina</taxon>
        <taxon>Mucoromycetes</taxon>
        <taxon>Mucorales</taxon>
        <taxon>Mucorineae</taxon>
        <taxon>Mucoraceae</taxon>
        <taxon>Mucor</taxon>
    </lineage>
</organism>
<dbReference type="AlphaFoldDB" id="A0A8H4B6I2"/>
<dbReference type="SUPFAM" id="SSF50044">
    <property type="entry name" value="SH3-domain"/>
    <property type="match status" value="1"/>
</dbReference>
<evidence type="ECO:0000256" key="1">
    <source>
        <dbReference type="ARBA" id="ARBA00022443"/>
    </source>
</evidence>
<gene>
    <name evidence="4" type="ORF">FB192DRAFT_1406682</name>
</gene>
<comment type="caution">
    <text evidence="4">The sequence shown here is derived from an EMBL/GenBank/DDBJ whole genome shotgun (WGS) entry which is preliminary data.</text>
</comment>
<dbReference type="PANTHER" id="PTHR46026:SF1">
    <property type="entry name" value="RHO-TYPE GUANINE NUCLEOTIDE EXCHANGE FACTOR, ISOFORM F"/>
    <property type="match status" value="1"/>
</dbReference>
<dbReference type="Proteomes" id="UP000469890">
    <property type="component" value="Unassembled WGS sequence"/>
</dbReference>
<keyword evidence="1 2" id="KW-0728">SH3 domain</keyword>
<dbReference type="InterPro" id="IPR001452">
    <property type="entry name" value="SH3_domain"/>
</dbReference>
<dbReference type="PANTHER" id="PTHR46026">
    <property type="entry name" value="RHO-TYPE GUANINE NUCLEOTIDE EXCHANGE FACTOR, ISOFORM F"/>
    <property type="match status" value="1"/>
</dbReference>
<dbReference type="EMBL" id="JAAECE010000014">
    <property type="protein sequence ID" value="KAF1796063.1"/>
    <property type="molecule type" value="Genomic_DNA"/>
</dbReference>
<evidence type="ECO:0000313" key="5">
    <source>
        <dbReference type="Proteomes" id="UP000469890"/>
    </source>
</evidence>
<name>A0A8H4B6I2_MUCCL</name>
<evidence type="ECO:0000256" key="2">
    <source>
        <dbReference type="PROSITE-ProRule" id="PRU00192"/>
    </source>
</evidence>
<evidence type="ECO:0000313" key="4">
    <source>
        <dbReference type="EMBL" id="KAF1796063.1"/>
    </source>
</evidence>
<dbReference type="Gene3D" id="2.30.30.40">
    <property type="entry name" value="SH3 Domains"/>
    <property type="match status" value="1"/>
</dbReference>
<protein>
    <submittedName>
        <fullName evidence="4">SH3 domain-containing protein</fullName>
    </submittedName>
</protein>
<dbReference type="Pfam" id="PF00018">
    <property type="entry name" value="SH3_1"/>
    <property type="match status" value="1"/>
</dbReference>
<feature type="domain" description="SH3" evidence="3">
    <location>
        <begin position="6"/>
        <end position="65"/>
    </location>
</feature>
<dbReference type="PRINTS" id="PR00452">
    <property type="entry name" value="SH3DOMAIN"/>
</dbReference>
<proteinExistence type="predicted"/>
<dbReference type="InterPro" id="IPR036028">
    <property type="entry name" value="SH3-like_dom_sf"/>
</dbReference>
<accession>A0A8H4B6I2</accession>
<reference evidence="4 5" key="1">
    <citation type="submission" date="2019-09" db="EMBL/GenBank/DDBJ databases">
        <authorList>
            <consortium name="DOE Joint Genome Institute"/>
            <person name="Mondo S.J."/>
            <person name="Navarro-Mendoza M.I."/>
            <person name="Perez-Arques C."/>
            <person name="Panchal S."/>
            <person name="Nicolas F.E."/>
            <person name="Ganguly P."/>
            <person name="Pangilinan J."/>
            <person name="Grigoriev I."/>
            <person name="Heitman J."/>
            <person name="Sanya K."/>
            <person name="Garre V."/>
        </authorList>
    </citation>
    <scope>NUCLEOTIDE SEQUENCE [LARGE SCALE GENOMIC DNA]</scope>
    <source>
        <strain evidence="4 5">MU402</strain>
    </source>
</reference>
<dbReference type="SMART" id="SM00326">
    <property type="entry name" value="SH3"/>
    <property type="match status" value="1"/>
</dbReference>
<sequence length="91" mass="10417">MSNANEVICRVRALYAYESNDPSSLSFKPNAIIDVLAQLQSGWWDGWSNGKRGWFPSNYVEVLKPQELYEAQEQEPDENEVKLAMVCMQCV</sequence>